<evidence type="ECO:0000313" key="2">
    <source>
        <dbReference type="EMBL" id="SDZ61691.1"/>
    </source>
</evidence>
<dbReference type="RefSeq" id="WP_074924292.1">
    <property type="nucleotide sequence ID" value="NZ_CP069318.1"/>
</dbReference>
<dbReference type="Pfam" id="PF23544">
    <property type="entry name" value="AtuA_ferredoxin"/>
    <property type="match status" value="1"/>
</dbReference>
<accession>A0A1H3UHZ9</accession>
<protein>
    <recommendedName>
        <fullName evidence="1">AtuA-like ferredoxin-fold domain-containing protein</fullName>
    </recommendedName>
</protein>
<feature type="domain" description="AtuA-like ferredoxin-fold" evidence="1">
    <location>
        <begin position="12"/>
        <end position="110"/>
    </location>
</feature>
<dbReference type="Proteomes" id="UP000183417">
    <property type="component" value="Unassembled WGS sequence"/>
</dbReference>
<organism evidence="2 3">
    <name type="scientific">Delftia lacustris</name>
    <dbReference type="NCBI Taxonomy" id="558537"/>
    <lineage>
        <taxon>Bacteria</taxon>
        <taxon>Pseudomonadati</taxon>
        <taxon>Pseudomonadota</taxon>
        <taxon>Betaproteobacteria</taxon>
        <taxon>Burkholderiales</taxon>
        <taxon>Comamonadaceae</taxon>
        <taxon>Delftia</taxon>
    </lineage>
</organism>
<dbReference type="PANTHER" id="PTHR47585:SF2">
    <property type="entry name" value="DUF1446 DOMAIN PROTEIN (AFU_ORTHOLOGUE AFUA_6G11420)"/>
    <property type="match status" value="1"/>
</dbReference>
<evidence type="ECO:0000313" key="3">
    <source>
        <dbReference type="Proteomes" id="UP000183417"/>
    </source>
</evidence>
<dbReference type="AlphaFoldDB" id="A0A1H3UHZ9"/>
<evidence type="ECO:0000259" key="1">
    <source>
        <dbReference type="Pfam" id="PF23544"/>
    </source>
</evidence>
<gene>
    <name evidence="2" type="ORF">SAMN05421547_14517</name>
</gene>
<dbReference type="GeneID" id="94695543"/>
<dbReference type="EMBL" id="FNPE01000045">
    <property type="protein sequence ID" value="SDZ61691.1"/>
    <property type="molecule type" value="Genomic_DNA"/>
</dbReference>
<reference evidence="2 3" key="1">
    <citation type="submission" date="2016-10" db="EMBL/GenBank/DDBJ databases">
        <authorList>
            <person name="de Groot N.N."/>
        </authorList>
    </citation>
    <scope>NUCLEOTIDE SEQUENCE [LARGE SCALE GENOMIC DNA]</scope>
    <source>
        <strain evidence="2 3">LMG 24775</strain>
    </source>
</reference>
<sequence length="123" mass="13697">MNTLPTTMPVTVPLYRLAHGRTGDKGNRSNISLIAWNAACWPVLVEQITEERVAAHFAARRPARVQRFVLQRLQAMNWVLDAVLDGGVNDALNLDSHGKALSYWLLQMQVHIPAALLPHLAPE</sequence>
<name>A0A1H3UHZ9_9BURK</name>
<proteinExistence type="predicted"/>
<dbReference type="InterPro" id="IPR056362">
    <property type="entry name" value="AtuA-like_ferredoxin_dom"/>
</dbReference>
<dbReference type="PANTHER" id="PTHR47585">
    <property type="match status" value="1"/>
</dbReference>